<comment type="subcellular location">
    <subcellularLocation>
        <location evidence="1">Cell membrane</location>
        <topology evidence="1">Single-pass membrane protein</topology>
    </subcellularLocation>
</comment>
<keyword evidence="6" id="KW-0472">Membrane</keyword>
<protein>
    <submittedName>
        <fullName evidence="8">Uncharacterized protein</fullName>
    </submittedName>
</protein>
<dbReference type="GO" id="GO:0048367">
    <property type="term" value="P:shoot system development"/>
    <property type="evidence" value="ECO:0007669"/>
    <property type="project" value="UniProtKB-ARBA"/>
</dbReference>
<dbReference type="GO" id="GO:0005886">
    <property type="term" value="C:plasma membrane"/>
    <property type="evidence" value="ECO:0007669"/>
    <property type="project" value="UniProtKB-SubCell"/>
</dbReference>
<sequence length="48" mass="6196">MARHWDSVRLRPKLQSWQRYSNHIREQRTRLYIIWKCTLILLSWDERR</sequence>
<keyword evidence="9" id="KW-1185">Reference proteome</keyword>
<proteinExistence type="inferred from homology"/>
<reference evidence="8" key="1">
    <citation type="submission" date="2020-12" db="EMBL/GenBank/DDBJ databases">
        <title>WGS assembly of Carya illinoinensis cv. Pawnee.</title>
        <authorList>
            <person name="Platts A."/>
            <person name="Shu S."/>
            <person name="Wright S."/>
            <person name="Barry K."/>
            <person name="Edger P."/>
            <person name="Pires J.C."/>
            <person name="Schmutz J."/>
        </authorList>
    </citation>
    <scope>NUCLEOTIDE SEQUENCE</scope>
    <source>
        <tissue evidence="8">Leaf</tissue>
    </source>
</reference>
<evidence type="ECO:0000256" key="1">
    <source>
        <dbReference type="ARBA" id="ARBA00004162"/>
    </source>
</evidence>
<evidence type="ECO:0000256" key="6">
    <source>
        <dbReference type="ARBA" id="ARBA00023136"/>
    </source>
</evidence>
<evidence type="ECO:0000256" key="2">
    <source>
        <dbReference type="ARBA" id="ARBA00022473"/>
    </source>
</evidence>
<evidence type="ECO:0000313" key="9">
    <source>
        <dbReference type="Proteomes" id="UP000811609"/>
    </source>
</evidence>
<comment type="similarity">
    <text evidence="7">Belongs to the DVL/RTFL small polypeptides family.</text>
</comment>
<gene>
    <name evidence="8" type="ORF">CIPAW_01G159500</name>
</gene>
<keyword evidence="2" id="KW-0217">Developmental protein</keyword>
<comment type="caution">
    <text evidence="8">The sequence shown here is derived from an EMBL/GenBank/DDBJ whole genome shotgun (WGS) entry which is preliminary data.</text>
</comment>
<dbReference type="GO" id="GO:0008285">
    <property type="term" value="P:negative regulation of cell population proliferation"/>
    <property type="evidence" value="ECO:0007669"/>
    <property type="project" value="InterPro"/>
</dbReference>
<name>A0A8T1RMC9_CARIL</name>
<dbReference type="InterPro" id="IPR012552">
    <property type="entry name" value="DVL"/>
</dbReference>
<dbReference type="EMBL" id="CM031809">
    <property type="protein sequence ID" value="KAG6668287.1"/>
    <property type="molecule type" value="Genomic_DNA"/>
</dbReference>
<keyword evidence="4" id="KW-0812">Transmembrane</keyword>
<evidence type="ECO:0000313" key="8">
    <source>
        <dbReference type="EMBL" id="KAG6668287.1"/>
    </source>
</evidence>
<accession>A0A8T1RMC9</accession>
<dbReference type="AlphaFoldDB" id="A0A8T1RMC9"/>
<keyword evidence="5" id="KW-1133">Transmembrane helix</keyword>
<dbReference type="Proteomes" id="UP000811609">
    <property type="component" value="Chromosome 1"/>
</dbReference>
<evidence type="ECO:0000256" key="3">
    <source>
        <dbReference type="ARBA" id="ARBA00022475"/>
    </source>
</evidence>
<evidence type="ECO:0000256" key="5">
    <source>
        <dbReference type="ARBA" id="ARBA00022989"/>
    </source>
</evidence>
<keyword evidence="3" id="KW-1003">Cell membrane</keyword>
<evidence type="ECO:0000256" key="4">
    <source>
        <dbReference type="ARBA" id="ARBA00022692"/>
    </source>
</evidence>
<organism evidence="8 9">
    <name type="scientific">Carya illinoinensis</name>
    <name type="common">Pecan</name>
    <dbReference type="NCBI Taxonomy" id="32201"/>
    <lineage>
        <taxon>Eukaryota</taxon>
        <taxon>Viridiplantae</taxon>
        <taxon>Streptophyta</taxon>
        <taxon>Embryophyta</taxon>
        <taxon>Tracheophyta</taxon>
        <taxon>Spermatophyta</taxon>
        <taxon>Magnoliopsida</taxon>
        <taxon>eudicotyledons</taxon>
        <taxon>Gunneridae</taxon>
        <taxon>Pentapetalae</taxon>
        <taxon>rosids</taxon>
        <taxon>fabids</taxon>
        <taxon>Fagales</taxon>
        <taxon>Juglandaceae</taxon>
        <taxon>Carya</taxon>
    </lineage>
</organism>
<dbReference type="Pfam" id="PF08137">
    <property type="entry name" value="DVL"/>
    <property type="match status" value="1"/>
</dbReference>
<evidence type="ECO:0000256" key="7">
    <source>
        <dbReference type="ARBA" id="ARBA00024340"/>
    </source>
</evidence>